<proteinExistence type="predicted"/>
<dbReference type="EMBL" id="MU394358">
    <property type="protein sequence ID" value="KAI6083095.1"/>
    <property type="molecule type" value="Genomic_DNA"/>
</dbReference>
<organism evidence="1 2">
    <name type="scientific">Hypoxylon rubiginosum</name>
    <dbReference type="NCBI Taxonomy" id="110542"/>
    <lineage>
        <taxon>Eukaryota</taxon>
        <taxon>Fungi</taxon>
        <taxon>Dikarya</taxon>
        <taxon>Ascomycota</taxon>
        <taxon>Pezizomycotina</taxon>
        <taxon>Sordariomycetes</taxon>
        <taxon>Xylariomycetidae</taxon>
        <taxon>Xylariales</taxon>
        <taxon>Hypoxylaceae</taxon>
        <taxon>Hypoxylon</taxon>
    </lineage>
</organism>
<gene>
    <name evidence="1" type="ORF">F4821DRAFT_281143</name>
</gene>
<reference evidence="1 2" key="1">
    <citation type="journal article" date="2022" name="New Phytol.">
        <title>Ecological generalism drives hyperdiversity of secondary metabolite gene clusters in xylarialean endophytes.</title>
        <authorList>
            <person name="Franco M.E.E."/>
            <person name="Wisecaver J.H."/>
            <person name="Arnold A.E."/>
            <person name="Ju Y.M."/>
            <person name="Slot J.C."/>
            <person name="Ahrendt S."/>
            <person name="Moore L.P."/>
            <person name="Eastman K.E."/>
            <person name="Scott K."/>
            <person name="Konkel Z."/>
            <person name="Mondo S.J."/>
            <person name="Kuo A."/>
            <person name="Hayes R.D."/>
            <person name="Haridas S."/>
            <person name="Andreopoulos B."/>
            <person name="Riley R."/>
            <person name="LaButti K."/>
            <person name="Pangilinan J."/>
            <person name="Lipzen A."/>
            <person name="Amirebrahimi M."/>
            <person name="Yan J."/>
            <person name="Adam C."/>
            <person name="Keymanesh K."/>
            <person name="Ng V."/>
            <person name="Louie K."/>
            <person name="Northen T."/>
            <person name="Drula E."/>
            <person name="Henrissat B."/>
            <person name="Hsieh H.M."/>
            <person name="Youens-Clark K."/>
            <person name="Lutzoni F."/>
            <person name="Miadlikowska J."/>
            <person name="Eastwood D.C."/>
            <person name="Hamelin R.C."/>
            <person name="Grigoriev I.V."/>
            <person name="U'Ren J.M."/>
        </authorList>
    </citation>
    <scope>NUCLEOTIDE SEQUENCE [LARGE SCALE GENOMIC DNA]</scope>
    <source>
        <strain evidence="1 2">ER1909</strain>
    </source>
</reference>
<protein>
    <submittedName>
        <fullName evidence="1">Salicylate hydroxylase</fullName>
    </submittedName>
</protein>
<accession>A0ACC0CSM4</accession>
<sequence length="415" mass="44839">MQNSSIRIAIIGGGLAGATLANALIHIPHVDINVYESAPEFSERGAAVVLTSTAQRSLARAIPSARDILSKAGAVPMNSSRLLVGSGPEAGAVILDLGQNGDPNLVIHRASLLRELLSTLPKDVLHASKRLASIAPGKHGVIQVAFEDGSEGQFDAVIGADGIFGNVRKHVLGDNPEAYSASPAGFWDSRNLVPYEKAKAVLGEEYFAIDRQFGWVGDNAFIMHDILENRTMVQCIISAVENNPSKTDRKHPLTRESLNQTLGSWLDGPIAKGMIDLILDQEDPHGYSQWDHKSTPTYANGPVCIVGDAAHAMTPWQGFGAGMAIEDAMILGFLFRNSDKVDAVFKAFDEVRRPRCEQIIHSSRGTGDIICGVGKEVGLNLDKFRESLAPRWHIIDAIDYEAHEQEALSKLRLAS</sequence>
<name>A0ACC0CSM4_9PEZI</name>
<dbReference type="Proteomes" id="UP001497680">
    <property type="component" value="Unassembled WGS sequence"/>
</dbReference>
<comment type="caution">
    <text evidence="1">The sequence shown here is derived from an EMBL/GenBank/DDBJ whole genome shotgun (WGS) entry which is preliminary data.</text>
</comment>
<evidence type="ECO:0000313" key="1">
    <source>
        <dbReference type="EMBL" id="KAI6083095.1"/>
    </source>
</evidence>
<keyword evidence="2" id="KW-1185">Reference proteome</keyword>
<evidence type="ECO:0000313" key="2">
    <source>
        <dbReference type="Proteomes" id="UP001497680"/>
    </source>
</evidence>